<dbReference type="EMBL" id="CP011801">
    <property type="protein sequence ID" value="ALA60743.1"/>
    <property type="molecule type" value="Genomic_DNA"/>
</dbReference>
<dbReference type="Proteomes" id="UP000069205">
    <property type="component" value="Chromosome"/>
</dbReference>
<sequence length="60" mass="6516">MTDQTVVKMSPERSLNQRALGSTPTRPTKPNFVRTGGSSGAASYQWTPPDTPPVDHRSFA</sequence>
<dbReference type="KEGG" id="nmv:NITMOv2_4367"/>
<organism evidence="2 3">
    <name type="scientific">Nitrospira moscoviensis</name>
    <dbReference type="NCBI Taxonomy" id="42253"/>
    <lineage>
        <taxon>Bacteria</taxon>
        <taxon>Pseudomonadati</taxon>
        <taxon>Nitrospirota</taxon>
        <taxon>Nitrospiria</taxon>
        <taxon>Nitrospirales</taxon>
        <taxon>Nitrospiraceae</taxon>
        <taxon>Nitrospira</taxon>
    </lineage>
</organism>
<gene>
    <name evidence="2" type="ORF">NITMOv2_4367</name>
</gene>
<feature type="compositionally biased region" description="Polar residues" evidence="1">
    <location>
        <begin position="1"/>
        <end position="28"/>
    </location>
</feature>
<evidence type="ECO:0000313" key="2">
    <source>
        <dbReference type="EMBL" id="ALA60743.1"/>
    </source>
</evidence>
<evidence type="ECO:0000313" key="3">
    <source>
        <dbReference type="Proteomes" id="UP000069205"/>
    </source>
</evidence>
<reference evidence="2 3" key="1">
    <citation type="journal article" date="2015" name="Proc. Natl. Acad. Sci. U.S.A.">
        <title>Expanded metabolic versatility of ubiquitous nitrite-oxidizing bacteria from the genus Nitrospira.</title>
        <authorList>
            <person name="Koch H."/>
            <person name="Lucker S."/>
            <person name="Albertsen M."/>
            <person name="Kitzinger K."/>
            <person name="Herbold C."/>
            <person name="Spieck E."/>
            <person name="Nielsen P.H."/>
            <person name="Wagner M."/>
            <person name="Daims H."/>
        </authorList>
    </citation>
    <scope>NUCLEOTIDE SEQUENCE [LARGE SCALE GENOMIC DNA]</scope>
    <source>
        <strain evidence="2 3">NSP M-1</strain>
    </source>
</reference>
<proteinExistence type="predicted"/>
<dbReference type="STRING" id="42253.NITMOv2_4367"/>
<protein>
    <submittedName>
        <fullName evidence="2">Uncharacterized protein</fullName>
    </submittedName>
</protein>
<dbReference type="AlphaFoldDB" id="A0A0K2GIF3"/>
<name>A0A0K2GIF3_NITMO</name>
<accession>A0A0K2GIF3</accession>
<dbReference type="PATRIC" id="fig|42253.5.peg.4310"/>
<feature type="region of interest" description="Disordered" evidence="1">
    <location>
        <begin position="1"/>
        <end position="60"/>
    </location>
</feature>
<evidence type="ECO:0000256" key="1">
    <source>
        <dbReference type="SAM" id="MobiDB-lite"/>
    </source>
</evidence>
<keyword evidence="3" id="KW-1185">Reference proteome</keyword>